<dbReference type="EMBL" id="JACBYE010000033">
    <property type="protein sequence ID" value="NYS94432.1"/>
    <property type="molecule type" value="Genomic_DNA"/>
</dbReference>
<evidence type="ECO:0000259" key="3">
    <source>
        <dbReference type="Pfam" id="PF08241"/>
    </source>
</evidence>
<dbReference type="GO" id="GO:0006596">
    <property type="term" value="P:polyamine biosynthetic process"/>
    <property type="evidence" value="ECO:0007669"/>
    <property type="project" value="UniProtKB-KW"/>
</dbReference>
<name>A0A853EXT2_9MICO</name>
<organism evidence="4 5">
    <name type="scientific">Sanguibacter inulinus</name>
    <dbReference type="NCBI Taxonomy" id="60922"/>
    <lineage>
        <taxon>Bacteria</taxon>
        <taxon>Bacillati</taxon>
        <taxon>Actinomycetota</taxon>
        <taxon>Actinomycetes</taxon>
        <taxon>Micrococcales</taxon>
        <taxon>Sanguibacteraceae</taxon>
        <taxon>Sanguibacter</taxon>
    </lineage>
</organism>
<feature type="domain" description="Methyltransferase type 11" evidence="3">
    <location>
        <begin position="92"/>
        <end position="193"/>
    </location>
</feature>
<feature type="region of interest" description="Disordered" evidence="2">
    <location>
        <begin position="1"/>
        <end position="30"/>
    </location>
</feature>
<dbReference type="Gene3D" id="3.40.50.150">
    <property type="entry name" value="Vaccinia Virus protein VP39"/>
    <property type="match status" value="1"/>
</dbReference>
<dbReference type="Pfam" id="PF08241">
    <property type="entry name" value="Methyltransf_11"/>
    <property type="match status" value="1"/>
</dbReference>
<gene>
    <name evidence="4" type="ORF">HZZ10_13005</name>
</gene>
<dbReference type="PANTHER" id="PTHR43317">
    <property type="entry name" value="THERMOSPERMINE SYNTHASE ACAULIS5"/>
    <property type="match status" value="1"/>
</dbReference>
<reference evidence="4 5" key="1">
    <citation type="submission" date="2020-07" db="EMBL/GenBank/DDBJ databases">
        <title>MOT database genomes.</title>
        <authorList>
            <person name="Joseph S."/>
            <person name="Aduse-Opoku J."/>
            <person name="Hashim A."/>
            <person name="Wade W."/>
            <person name="Curtis M."/>
        </authorList>
    </citation>
    <scope>NUCLEOTIDE SEQUENCE [LARGE SCALE GENOMIC DNA]</scope>
    <source>
        <strain evidence="4 5">DSM 100099</strain>
    </source>
</reference>
<accession>A0A853EXT2</accession>
<protein>
    <submittedName>
        <fullName evidence="4">Fused MFS/spermidine synthase</fullName>
    </submittedName>
</protein>
<keyword evidence="5" id="KW-1185">Reference proteome</keyword>
<dbReference type="GO" id="GO:0008757">
    <property type="term" value="F:S-adenosylmethionine-dependent methyltransferase activity"/>
    <property type="evidence" value="ECO:0007669"/>
    <property type="project" value="InterPro"/>
</dbReference>
<dbReference type="InterPro" id="IPR029063">
    <property type="entry name" value="SAM-dependent_MTases_sf"/>
</dbReference>
<evidence type="ECO:0000256" key="2">
    <source>
        <dbReference type="SAM" id="MobiDB-lite"/>
    </source>
</evidence>
<dbReference type="RefSeq" id="WP_179913824.1">
    <property type="nucleotide sequence ID" value="NZ_JACBYE010000033.1"/>
</dbReference>
<dbReference type="NCBIfam" id="NF037959">
    <property type="entry name" value="MFS_SpdSyn"/>
    <property type="match status" value="1"/>
</dbReference>
<evidence type="ECO:0000313" key="4">
    <source>
        <dbReference type="EMBL" id="NYS94432.1"/>
    </source>
</evidence>
<dbReference type="PANTHER" id="PTHR43317:SF1">
    <property type="entry name" value="THERMOSPERMINE SYNTHASE ACAULIS5"/>
    <property type="match status" value="1"/>
</dbReference>
<evidence type="ECO:0000313" key="5">
    <source>
        <dbReference type="Proteomes" id="UP000561011"/>
    </source>
</evidence>
<dbReference type="SUPFAM" id="SSF53335">
    <property type="entry name" value="S-adenosyl-L-methionine-dependent methyltransferases"/>
    <property type="match status" value="1"/>
</dbReference>
<evidence type="ECO:0000256" key="1">
    <source>
        <dbReference type="ARBA" id="ARBA00023115"/>
    </source>
</evidence>
<dbReference type="AlphaFoldDB" id="A0A853EXT2"/>
<proteinExistence type="predicted"/>
<dbReference type="CDD" id="cd02440">
    <property type="entry name" value="AdoMet_MTases"/>
    <property type="match status" value="1"/>
</dbReference>
<dbReference type="Proteomes" id="UP000561011">
    <property type="component" value="Unassembled WGS sequence"/>
</dbReference>
<sequence length="306" mass="32182">MARRTSRRSSSSGPLTQTGQPDLPAGPVETSSGTVELVLDRDDHRSITVMLNGVPSSFIDLDDPTNVGFEYMEIMSAVLDDTTEGPLDVVHLGAAGCAMARSVDARRPGSRQIGIDIDARLLELARSWFDLPRSPRLRLRAGDAREQLATLATSSVDVVVRDVFAGDSTPGHLLTVEFVVDVLRVLRPGGLYLVNCADKPPLSTARAEVATIRAALDSVATDSVPRTDDDLALITEPAVLKARRYGNIVLAATAPGGPRDGDGLASAGLARALRSLAVPAHILCGPDEVSRFAGTAVPLVDPAPPA</sequence>
<keyword evidence="1" id="KW-0620">Polyamine biosynthesis</keyword>
<dbReference type="InterPro" id="IPR013216">
    <property type="entry name" value="Methyltransf_11"/>
</dbReference>
<comment type="caution">
    <text evidence="4">The sequence shown here is derived from an EMBL/GenBank/DDBJ whole genome shotgun (WGS) entry which is preliminary data.</text>
</comment>